<accession>A0A7I7WZT0</accession>
<dbReference type="OrthoDB" id="3671040at2"/>
<keyword evidence="3 6" id="KW-0436">Ligase</keyword>
<dbReference type="Proteomes" id="UP000467260">
    <property type="component" value="Chromosome"/>
</dbReference>
<evidence type="ECO:0000313" key="6">
    <source>
        <dbReference type="EMBL" id="BBZ22053.1"/>
    </source>
</evidence>
<dbReference type="GO" id="GO:0005886">
    <property type="term" value="C:plasma membrane"/>
    <property type="evidence" value="ECO:0007669"/>
    <property type="project" value="TreeGrafter"/>
</dbReference>
<dbReference type="InterPro" id="IPR040097">
    <property type="entry name" value="FAAL/FAAC"/>
</dbReference>
<dbReference type="SUPFAM" id="SSF56801">
    <property type="entry name" value="Acetyl-CoA synthetase-like"/>
    <property type="match status" value="1"/>
</dbReference>
<proteinExistence type="inferred from homology"/>
<dbReference type="FunFam" id="3.30.300.30:FF:000013">
    <property type="entry name" value="Long-chain fatty acid--CoA ligase"/>
    <property type="match status" value="1"/>
</dbReference>
<dbReference type="NCBIfam" id="NF005850">
    <property type="entry name" value="PRK07768.1"/>
    <property type="match status" value="1"/>
</dbReference>
<dbReference type="CDD" id="cd05931">
    <property type="entry name" value="FAAL"/>
    <property type="match status" value="1"/>
</dbReference>
<dbReference type="GO" id="GO:0016874">
    <property type="term" value="F:ligase activity"/>
    <property type="evidence" value="ECO:0007669"/>
    <property type="project" value="UniProtKB-KW"/>
</dbReference>
<dbReference type="GO" id="GO:0070566">
    <property type="term" value="F:adenylyltransferase activity"/>
    <property type="evidence" value="ECO:0007669"/>
    <property type="project" value="TreeGrafter"/>
</dbReference>
<dbReference type="Gene3D" id="3.40.50.12780">
    <property type="entry name" value="N-terminal domain of ligase-like"/>
    <property type="match status" value="1"/>
</dbReference>
<dbReference type="InterPro" id="IPR042099">
    <property type="entry name" value="ANL_N_sf"/>
</dbReference>
<reference evidence="6 7" key="1">
    <citation type="journal article" date="2019" name="Emerg. Microbes Infect.">
        <title>Comprehensive subspecies identification of 175 nontuberculous mycobacteria species based on 7547 genomic profiles.</title>
        <authorList>
            <person name="Matsumoto Y."/>
            <person name="Kinjo T."/>
            <person name="Motooka D."/>
            <person name="Nabeya D."/>
            <person name="Jung N."/>
            <person name="Uechi K."/>
            <person name="Horii T."/>
            <person name="Iida T."/>
            <person name="Fujita J."/>
            <person name="Nakamura S."/>
        </authorList>
    </citation>
    <scope>NUCLEOTIDE SEQUENCE [LARGE SCALE GENOMIC DNA]</scope>
    <source>
        <strain evidence="6 7">JCM 13571</strain>
    </source>
</reference>
<evidence type="ECO:0000259" key="5">
    <source>
        <dbReference type="Pfam" id="PF00501"/>
    </source>
</evidence>
<dbReference type="EMBL" id="AP022609">
    <property type="protein sequence ID" value="BBZ22053.1"/>
    <property type="molecule type" value="Genomic_DNA"/>
</dbReference>
<dbReference type="Pfam" id="PF00501">
    <property type="entry name" value="AMP-binding"/>
    <property type="match status" value="1"/>
</dbReference>
<evidence type="ECO:0000313" key="7">
    <source>
        <dbReference type="Proteomes" id="UP000467260"/>
    </source>
</evidence>
<dbReference type="InterPro" id="IPR020845">
    <property type="entry name" value="AMP-binding_CS"/>
</dbReference>
<dbReference type="PANTHER" id="PTHR22754:SF32">
    <property type="entry name" value="DISCO-INTERACTING PROTEIN 2"/>
    <property type="match status" value="1"/>
</dbReference>
<organism evidence="6 7">
    <name type="scientific">Mycolicibacter hiberniae</name>
    <dbReference type="NCBI Taxonomy" id="29314"/>
    <lineage>
        <taxon>Bacteria</taxon>
        <taxon>Bacillati</taxon>
        <taxon>Actinomycetota</taxon>
        <taxon>Actinomycetes</taxon>
        <taxon>Mycobacteriales</taxon>
        <taxon>Mycobacteriaceae</taxon>
        <taxon>Mycolicibacter</taxon>
    </lineage>
</organism>
<dbReference type="PROSITE" id="PS00455">
    <property type="entry name" value="AMP_BINDING"/>
    <property type="match status" value="1"/>
</dbReference>
<protein>
    <submittedName>
        <fullName evidence="6">Putative ligase</fullName>
    </submittedName>
</protein>
<sequence length="544" mass="58531">MSRFTDNMFRSARESTKGMVTGEPHTPVRHTWAEVHERARRIAGGLAAAGVGPGDAVGVLAGAPVEIAPTAQGVWMRAASLTMLHQPTPRTDLAVWAEDTMTVVDMIDAKAVIISEPFMAAEPVLTAKGLKVVTVADLLAAEPIDPEEAGEDDLALMQLTSGSTGSPKAVQITHRNIYSNAEAMFISAEYDVEKDVMISWLPCFHDMGMIGFLTVPMYFGAELVKITPMDFLRDTLLWAKLIDKYKGTMTAAPNFAYALFAKRLRKQATPGQFDLSTLRFALSGAEPVEPTDVEDLIDAGRPFGLKPEAILPAYGMAETVLAVSFSKCGAGLVVDEVDADLLAALRRAVPATKGNTRRLASLGPLLEGIEIRIVDEHGNALPARGVGVIQLRGEPVTPGYLTMAGFLPAQDEHGWYDTGDLGYQMENGHVVVCGRVKDVIIMAGRNIYPTDIERAAGRVEGVRPGCAVAVRLDAGHSRETFAVAVESNAWQDPAEVRRIEHQVAHEVVTEVDMRPRNVVVLGPGSIPKTPSGKLRRANSIALVT</sequence>
<keyword evidence="7" id="KW-1185">Reference proteome</keyword>
<evidence type="ECO:0000256" key="1">
    <source>
        <dbReference type="ARBA" id="ARBA00006432"/>
    </source>
</evidence>
<dbReference type="KEGG" id="mhib:MHIB_04710"/>
<name>A0A7I7WZT0_9MYCO</name>
<dbReference type="Gene3D" id="3.30.300.30">
    <property type="match status" value="1"/>
</dbReference>
<evidence type="ECO:0000256" key="4">
    <source>
        <dbReference type="ARBA" id="ARBA00022843"/>
    </source>
</evidence>
<dbReference type="AlphaFoldDB" id="A0A7I7WZT0"/>
<dbReference type="InterPro" id="IPR000873">
    <property type="entry name" value="AMP-dep_synth/lig_dom"/>
</dbReference>
<dbReference type="PANTHER" id="PTHR22754">
    <property type="entry name" value="DISCO-INTERACTING PROTEIN 2 DIP2 -RELATED"/>
    <property type="match status" value="1"/>
</dbReference>
<dbReference type="InterPro" id="IPR045851">
    <property type="entry name" value="AMP-bd_C_sf"/>
</dbReference>
<dbReference type="GO" id="GO:0006633">
    <property type="term" value="P:fatty acid biosynthetic process"/>
    <property type="evidence" value="ECO:0007669"/>
    <property type="project" value="TreeGrafter"/>
</dbReference>
<gene>
    <name evidence="6" type="ORF">MHIB_04710</name>
</gene>
<evidence type="ECO:0000256" key="3">
    <source>
        <dbReference type="ARBA" id="ARBA00022598"/>
    </source>
</evidence>
<comment type="similarity">
    <text evidence="1">Belongs to the ATP-dependent AMP-binding enzyme family.</text>
</comment>
<evidence type="ECO:0000256" key="2">
    <source>
        <dbReference type="ARBA" id="ARBA00022499"/>
    </source>
</evidence>
<dbReference type="RefSeq" id="WP_085135549.1">
    <property type="nucleotide sequence ID" value="NZ_AP022609.1"/>
</dbReference>
<feature type="domain" description="AMP-dependent synthetase/ligase" evidence="5">
    <location>
        <begin position="26"/>
        <end position="401"/>
    </location>
</feature>
<keyword evidence="4" id="KW-0832">Ubl conjugation</keyword>
<keyword evidence="2" id="KW-1017">Isopeptide bond</keyword>